<feature type="transmembrane region" description="Helical" evidence="1">
    <location>
        <begin position="12"/>
        <end position="42"/>
    </location>
</feature>
<keyword evidence="1" id="KW-1133">Transmembrane helix</keyword>
<evidence type="ECO:0000256" key="1">
    <source>
        <dbReference type="SAM" id="Phobius"/>
    </source>
</evidence>
<gene>
    <name evidence="2" type="ORF">WIS52_30585</name>
</gene>
<protein>
    <submittedName>
        <fullName evidence="2">Uncharacterized protein</fullName>
    </submittedName>
</protein>
<organism evidence="2 3">
    <name type="scientific">Pseudonocardia nematodicida</name>
    <dbReference type="NCBI Taxonomy" id="1206997"/>
    <lineage>
        <taxon>Bacteria</taxon>
        <taxon>Bacillati</taxon>
        <taxon>Actinomycetota</taxon>
        <taxon>Actinomycetes</taxon>
        <taxon>Pseudonocardiales</taxon>
        <taxon>Pseudonocardiaceae</taxon>
        <taxon>Pseudonocardia</taxon>
    </lineage>
</organism>
<keyword evidence="3" id="KW-1185">Reference proteome</keyword>
<accession>A0ABV1KK44</accession>
<dbReference type="Proteomes" id="UP001494902">
    <property type="component" value="Unassembled WGS sequence"/>
</dbReference>
<proteinExistence type="predicted"/>
<sequence>MALLVLEWIVAAVLLAAGVMLLVVGAFVTGGIATLIAAAWLVRCIRRT</sequence>
<reference evidence="2 3" key="1">
    <citation type="submission" date="2024-03" db="EMBL/GenBank/DDBJ databases">
        <title>Draft genome sequence of Pseudonocardia nematodicida JCM 31783.</title>
        <authorList>
            <person name="Butdee W."/>
            <person name="Duangmal K."/>
        </authorList>
    </citation>
    <scope>NUCLEOTIDE SEQUENCE [LARGE SCALE GENOMIC DNA]</scope>
    <source>
        <strain evidence="2 3">JCM 31783</strain>
    </source>
</reference>
<keyword evidence="1" id="KW-0472">Membrane</keyword>
<evidence type="ECO:0000313" key="2">
    <source>
        <dbReference type="EMBL" id="MEQ3554832.1"/>
    </source>
</evidence>
<comment type="caution">
    <text evidence="2">The sequence shown here is derived from an EMBL/GenBank/DDBJ whole genome shotgun (WGS) entry which is preliminary data.</text>
</comment>
<dbReference type="RefSeq" id="WP_349301903.1">
    <property type="nucleotide sequence ID" value="NZ_JBEDNQ010000018.1"/>
</dbReference>
<evidence type="ECO:0000313" key="3">
    <source>
        <dbReference type="Proteomes" id="UP001494902"/>
    </source>
</evidence>
<dbReference type="EMBL" id="JBEDNQ010000018">
    <property type="protein sequence ID" value="MEQ3554832.1"/>
    <property type="molecule type" value="Genomic_DNA"/>
</dbReference>
<keyword evidence="1" id="KW-0812">Transmembrane</keyword>
<name>A0ABV1KK44_9PSEU</name>